<proteinExistence type="predicted"/>
<dbReference type="OrthoDB" id="755951at2759"/>
<organism evidence="1 2">
    <name type="scientific">Cryomyces minteri</name>
    <dbReference type="NCBI Taxonomy" id="331657"/>
    <lineage>
        <taxon>Eukaryota</taxon>
        <taxon>Fungi</taxon>
        <taxon>Dikarya</taxon>
        <taxon>Ascomycota</taxon>
        <taxon>Pezizomycotina</taxon>
        <taxon>Dothideomycetes</taxon>
        <taxon>Dothideomycetes incertae sedis</taxon>
        <taxon>Cryomyces</taxon>
    </lineage>
</organism>
<protein>
    <submittedName>
        <fullName evidence="1">Uncharacterized protein</fullName>
    </submittedName>
</protein>
<dbReference type="AlphaFoldDB" id="A0A4U0X6N2"/>
<accession>A0A4U0X6N2</accession>
<feature type="non-terminal residue" evidence="1">
    <location>
        <position position="1"/>
    </location>
</feature>
<dbReference type="EMBL" id="NAJN01000667">
    <property type="protein sequence ID" value="TKA70165.1"/>
    <property type="molecule type" value="Genomic_DNA"/>
</dbReference>
<name>A0A4U0X6N2_9PEZI</name>
<evidence type="ECO:0000313" key="2">
    <source>
        <dbReference type="Proteomes" id="UP000308768"/>
    </source>
</evidence>
<dbReference type="STRING" id="331657.A0A4U0X6N2"/>
<dbReference type="Proteomes" id="UP000308768">
    <property type="component" value="Unassembled WGS sequence"/>
</dbReference>
<evidence type="ECO:0000313" key="1">
    <source>
        <dbReference type="EMBL" id="TKA70165.1"/>
    </source>
</evidence>
<reference evidence="1 2" key="1">
    <citation type="submission" date="2017-03" db="EMBL/GenBank/DDBJ databases">
        <title>Genomes of endolithic fungi from Antarctica.</title>
        <authorList>
            <person name="Coleine C."/>
            <person name="Masonjones S."/>
            <person name="Stajich J.E."/>
        </authorList>
    </citation>
    <scope>NUCLEOTIDE SEQUENCE [LARGE SCALE GENOMIC DNA]</scope>
    <source>
        <strain evidence="1 2">CCFEE 5187</strain>
    </source>
</reference>
<gene>
    <name evidence="1" type="ORF">B0A49_05954</name>
</gene>
<keyword evidence="2" id="KW-1185">Reference proteome</keyword>
<sequence>IFRWANKLRTSGAIKNVTTVSVGKRNTEASATLTQGTTGLLTTLQKLAKLQYGTQLPSRSRSIPSISTSA</sequence>
<comment type="caution">
    <text evidence="1">The sequence shown here is derived from an EMBL/GenBank/DDBJ whole genome shotgun (WGS) entry which is preliminary data.</text>
</comment>